<protein>
    <submittedName>
        <fullName evidence="1">Uncharacterized protein</fullName>
    </submittedName>
</protein>
<name>A0A498HKB5_MALDO</name>
<accession>A0A498HKB5</accession>
<sequence length="65" mass="7387">MESIAAVREEKKELVNPPERWTEMEWGGIGDGDLLNLRGGDLEKGKMRRLRFKGKGRGGFRSGHF</sequence>
<evidence type="ECO:0000313" key="2">
    <source>
        <dbReference type="Proteomes" id="UP000290289"/>
    </source>
</evidence>
<gene>
    <name evidence="1" type="ORF">DVH24_013510</name>
</gene>
<dbReference type="EMBL" id="RDQH01000342">
    <property type="protein sequence ID" value="RXH70764.1"/>
    <property type="molecule type" value="Genomic_DNA"/>
</dbReference>
<organism evidence="1 2">
    <name type="scientific">Malus domestica</name>
    <name type="common">Apple</name>
    <name type="synonym">Pyrus malus</name>
    <dbReference type="NCBI Taxonomy" id="3750"/>
    <lineage>
        <taxon>Eukaryota</taxon>
        <taxon>Viridiplantae</taxon>
        <taxon>Streptophyta</taxon>
        <taxon>Embryophyta</taxon>
        <taxon>Tracheophyta</taxon>
        <taxon>Spermatophyta</taxon>
        <taxon>Magnoliopsida</taxon>
        <taxon>eudicotyledons</taxon>
        <taxon>Gunneridae</taxon>
        <taxon>Pentapetalae</taxon>
        <taxon>rosids</taxon>
        <taxon>fabids</taxon>
        <taxon>Rosales</taxon>
        <taxon>Rosaceae</taxon>
        <taxon>Amygdaloideae</taxon>
        <taxon>Maleae</taxon>
        <taxon>Malus</taxon>
    </lineage>
</organism>
<dbReference type="Proteomes" id="UP000290289">
    <property type="component" value="Chromosome 16"/>
</dbReference>
<keyword evidence="2" id="KW-1185">Reference proteome</keyword>
<proteinExistence type="predicted"/>
<comment type="caution">
    <text evidence="1">The sequence shown here is derived from an EMBL/GenBank/DDBJ whole genome shotgun (WGS) entry which is preliminary data.</text>
</comment>
<evidence type="ECO:0000313" key="1">
    <source>
        <dbReference type="EMBL" id="RXH70764.1"/>
    </source>
</evidence>
<reference evidence="1 2" key="1">
    <citation type="submission" date="2018-10" db="EMBL/GenBank/DDBJ databases">
        <title>A high-quality apple genome assembly.</title>
        <authorList>
            <person name="Hu J."/>
        </authorList>
    </citation>
    <scope>NUCLEOTIDE SEQUENCE [LARGE SCALE GENOMIC DNA]</scope>
    <source>
        <strain evidence="2">cv. HFTH1</strain>
        <tissue evidence="1">Young leaf</tissue>
    </source>
</reference>
<dbReference type="AlphaFoldDB" id="A0A498HKB5"/>